<keyword evidence="1" id="KW-0479">Metal-binding</keyword>
<evidence type="ECO:0000313" key="4">
    <source>
        <dbReference type="Proteomes" id="UP001601992"/>
    </source>
</evidence>
<comment type="caution">
    <text evidence="3">The sequence shown here is derived from an EMBL/GenBank/DDBJ whole genome shotgun (WGS) entry which is preliminary data.</text>
</comment>
<dbReference type="SUPFAM" id="SSF51197">
    <property type="entry name" value="Clavaminate synthase-like"/>
    <property type="match status" value="1"/>
</dbReference>
<organism evidence="3 4">
    <name type="scientific">Nocardia jiangxiensis</name>
    <dbReference type="NCBI Taxonomy" id="282685"/>
    <lineage>
        <taxon>Bacteria</taxon>
        <taxon>Bacillati</taxon>
        <taxon>Actinomycetota</taxon>
        <taxon>Actinomycetes</taxon>
        <taxon>Mycobacteriales</taxon>
        <taxon>Nocardiaceae</taxon>
        <taxon>Nocardia</taxon>
    </lineage>
</organism>
<dbReference type="Gene3D" id="2.60.120.620">
    <property type="entry name" value="q2cbj1_9rhob like domain"/>
    <property type="match status" value="1"/>
</dbReference>
<dbReference type="InterPro" id="IPR008775">
    <property type="entry name" value="Phytyl_CoA_dOase-like"/>
</dbReference>
<evidence type="ECO:0000256" key="1">
    <source>
        <dbReference type="ARBA" id="ARBA00022723"/>
    </source>
</evidence>
<dbReference type="EMBL" id="JBIAQY010000002">
    <property type="protein sequence ID" value="MFF3567819.1"/>
    <property type="molecule type" value="Genomic_DNA"/>
</dbReference>
<name>A0ABW6RUZ2_9NOCA</name>
<keyword evidence="3" id="KW-0560">Oxidoreductase</keyword>
<keyword evidence="2" id="KW-0408">Iron</keyword>
<sequence length="295" mass="32609">MTSPHPPNSVEVITGLDDLRVDLARRHRATVSAAWTIDPAVAAADLAAVERDGYVIWENLISPAECERLRAALAPLLGRTGRNTFEGERTRRAYNLVDKTRACDGLVEHPRVLALLDRLLLPNYLLSQLQAIEILPGERAQLPHHDDGFYPVPRPRPALSAATMWAIDEFTEDNGGTVLLPGSHRWDGERQPAQSDARVVARMPAGSCAFYLGTLWHGGGENRSAAARLGLTVQYCEPWLRPQEAYTLAVGRRTVRAVSEDMRRMLGYSIHPPFMGAVDGMHPKRILEQQDSAGE</sequence>
<evidence type="ECO:0000313" key="3">
    <source>
        <dbReference type="EMBL" id="MFF3567819.1"/>
    </source>
</evidence>
<dbReference type="RefSeq" id="WP_040831561.1">
    <property type="nucleotide sequence ID" value="NZ_JBIAQY010000002.1"/>
</dbReference>
<dbReference type="GO" id="GO:0051213">
    <property type="term" value="F:dioxygenase activity"/>
    <property type="evidence" value="ECO:0007669"/>
    <property type="project" value="UniProtKB-KW"/>
</dbReference>
<dbReference type="Pfam" id="PF05721">
    <property type="entry name" value="PhyH"/>
    <property type="match status" value="1"/>
</dbReference>
<keyword evidence="4" id="KW-1185">Reference proteome</keyword>
<gene>
    <name evidence="3" type="ORF">ACFYXQ_08540</name>
</gene>
<dbReference type="Proteomes" id="UP001601992">
    <property type="component" value="Unassembled WGS sequence"/>
</dbReference>
<accession>A0ABW6RUZ2</accession>
<dbReference type="PANTHER" id="PTHR20883:SF15">
    <property type="entry name" value="PHYTANOYL-COA DIOXYGENASE DOMAIN-CONTAINING PROTEIN 1"/>
    <property type="match status" value="1"/>
</dbReference>
<protein>
    <submittedName>
        <fullName evidence="3">Phytanoyl-CoA dioxygenase family protein</fullName>
    </submittedName>
</protein>
<keyword evidence="3" id="KW-0223">Dioxygenase</keyword>
<dbReference type="PANTHER" id="PTHR20883">
    <property type="entry name" value="PHYTANOYL-COA DIOXYGENASE DOMAIN CONTAINING 1"/>
    <property type="match status" value="1"/>
</dbReference>
<reference evidence="3 4" key="1">
    <citation type="submission" date="2024-10" db="EMBL/GenBank/DDBJ databases">
        <title>The Natural Products Discovery Center: Release of the First 8490 Sequenced Strains for Exploring Actinobacteria Biosynthetic Diversity.</title>
        <authorList>
            <person name="Kalkreuter E."/>
            <person name="Kautsar S.A."/>
            <person name="Yang D."/>
            <person name="Bader C.D."/>
            <person name="Teijaro C.N."/>
            <person name="Fluegel L."/>
            <person name="Davis C.M."/>
            <person name="Simpson J.R."/>
            <person name="Lauterbach L."/>
            <person name="Steele A.D."/>
            <person name="Gui C."/>
            <person name="Meng S."/>
            <person name="Li G."/>
            <person name="Viehrig K."/>
            <person name="Ye F."/>
            <person name="Su P."/>
            <person name="Kiefer A.F."/>
            <person name="Nichols A."/>
            <person name="Cepeda A.J."/>
            <person name="Yan W."/>
            <person name="Fan B."/>
            <person name="Jiang Y."/>
            <person name="Adhikari A."/>
            <person name="Zheng C.-J."/>
            <person name="Schuster L."/>
            <person name="Cowan T.M."/>
            <person name="Smanski M.J."/>
            <person name="Chevrette M.G."/>
            <person name="De Carvalho L.P.S."/>
            <person name="Shen B."/>
        </authorList>
    </citation>
    <scope>NUCLEOTIDE SEQUENCE [LARGE SCALE GENOMIC DNA]</scope>
    <source>
        <strain evidence="3 4">NPDC002593</strain>
    </source>
</reference>
<proteinExistence type="predicted"/>
<evidence type="ECO:0000256" key="2">
    <source>
        <dbReference type="ARBA" id="ARBA00023004"/>
    </source>
</evidence>